<proteinExistence type="inferred from homology"/>
<dbReference type="SUPFAM" id="SSF53850">
    <property type="entry name" value="Periplasmic binding protein-like II"/>
    <property type="match status" value="1"/>
</dbReference>
<accession>A0A090T3L3</accession>
<dbReference type="Gene3D" id="3.40.190.10">
    <property type="entry name" value="Periplasmic binding protein-like II"/>
    <property type="match status" value="2"/>
</dbReference>
<evidence type="ECO:0000256" key="2">
    <source>
        <dbReference type="ARBA" id="ARBA00008520"/>
    </source>
</evidence>
<comment type="similarity">
    <text evidence="2">Belongs to the bacterial solute-binding protein 1 family.</text>
</comment>
<evidence type="ECO:0000256" key="4">
    <source>
        <dbReference type="ARBA" id="ARBA00022729"/>
    </source>
</evidence>
<reference evidence="8 9" key="2">
    <citation type="submission" date="2014-09" db="EMBL/GenBank/DDBJ databases">
        <authorList>
            <consortium name="NBRP consortium"/>
            <person name="Sawabe T."/>
            <person name="Meirelles P."/>
            <person name="Nakanishi M."/>
            <person name="Sayaka M."/>
            <person name="Hattori M."/>
            <person name="Ohkuma M."/>
        </authorList>
    </citation>
    <scope>NUCLEOTIDE SEQUENCE [LARGE SCALE GENOMIC DNA]</scope>
    <source>
        <strain evidence="8 9">JCM 19240</strain>
    </source>
</reference>
<keyword evidence="3" id="KW-0813">Transport</keyword>
<dbReference type="AlphaFoldDB" id="A0A090T3L3"/>
<dbReference type="InterPro" id="IPR006059">
    <property type="entry name" value="SBP"/>
</dbReference>
<dbReference type="EMBL" id="BBMT01000005">
    <property type="protein sequence ID" value="GAL34501.1"/>
    <property type="molecule type" value="Genomic_DNA"/>
</dbReference>
<gene>
    <name evidence="8" type="ORF">JCM19240_4051</name>
</gene>
<evidence type="ECO:0000256" key="1">
    <source>
        <dbReference type="ARBA" id="ARBA00004418"/>
    </source>
</evidence>
<evidence type="ECO:0000313" key="9">
    <source>
        <dbReference type="Proteomes" id="UP000029224"/>
    </source>
</evidence>
<organism evidence="8 9">
    <name type="scientific">Vibrio maritimus</name>
    <dbReference type="NCBI Taxonomy" id="990268"/>
    <lineage>
        <taxon>Bacteria</taxon>
        <taxon>Pseudomonadati</taxon>
        <taxon>Pseudomonadota</taxon>
        <taxon>Gammaproteobacteria</taxon>
        <taxon>Vibrionales</taxon>
        <taxon>Vibrionaceae</taxon>
        <taxon>Vibrio</taxon>
    </lineage>
</organism>
<dbReference type="Proteomes" id="UP000029224">
    <property type="component" value="Unassembled WGS sequence"/>
</dbReference>
<evidence type="ECO:0000256" key="3">
    <source>
        <dbReference type="ARBA" id="ARBA00022448"/>
    </source>
</evidence>
<evidence type="ECO:0000313" key="8">
    <source>
        <dbReference type="EMBL" id="GAL34501.1"/>
    </source>
</evidence>
<dbReference type="PANTHER" id="PTHR43649">
    <property type="entry name" value="ARABINOSE-BINDING PROTEIN-RELATED"/>
    <property type="match status" value="1"/>
</dbReference>
<dbReference type="PANTHER" id="PTHR43649:SF28">
    <property type="entry name" value="BINDING PROTEIN COMPONENT OF ABC SUGAR TRANSPORTER-RELATED"/>
    <property type="match status" value="1"/>
</dbReference>
<feature type="chain" id="PRO_5001865545" description="Probable sugar-binding periplasmic protein" evidence="7">
    <location>
        <begin position="24"/>
        <end position="417"/>
    </location>
</feature>
<dbReference type="OrthoDB" id="5580590at2"/>
<evidence type="ECO:0000256" key="7">
    <source>
        <dbReference type="SAM" id="SignalP"/>
    </source>
</evidence>
<name>A0A090T3L3_9VIBR</name>
<dbReference type="InterPro" id="IPR050490">
    <property type="entry name" value="Bact_solute-bd_prot1"/>
</dbReference>
<keyword evidence="9" id="KW-1185">Reference proteome</keyword>
<keyword evidence="4 7" id="KW-0732">Signal</keyword>
<feature type="signal peptide" evidence="7">
    <location>
        <begin position="1"/>
        <end position="23"/>
    </location>
</feature>
<dbReference type="GO" id="GO:0042597">
    <property type="term" value="C:periplasmic space"/>
    <property type="evidence" value="ECO:0007669"/>
    <property type="project" value="UniProtKB-SubCell"/>
</dbReference>
<evidence type="ECO:0000256" key="5">
    <source>
        <dbReference type="ARBA" id="ARBA00049629"/>
    </source>
</evidence>
<comment type="function">
    <text evidence="5">Part of a binding-protein-dependent transport system for a sugar.</text>
</comment>
<reference evidence="8 9" key="1">
    <citation type="submission" date="2014-09" db="EMBL/GenBank/DDBJ databases">
        <title>Vibrio maritimus JCM 19240. (C210) whole genome shotgun sequence.</title>
        <authorList>
            <person name="Sawabe T."/>
            <person name="Meirelles P."/>
            <person name="Nakanishi M."/>
            <person name="Sayaka M."/>
            <person name="Hattori M."/>
            <person name="Ohkuma M."/>
        </authorList>
    </citation>
    <scope>NUCLEOTIDE SEQUENCE [LARGE SCALE GENOMIC DNA]</scope>
    <source>
        <strain evidence="8 9">JCM 19240</strain>
    </source>
</reference>
<dbReference type="Pfam" id="PF01547">
    <property type="entry name" value="SBP_bac_1"/>
    <property type="match status" value="1"/>
</dbReference>
<protein>
    <recommendedName>
        <fullName evidence="6">Probable sugar-binding periplasmic protein</fullName>
    </recommendedName>
</protein>
<evidence type="ECO:0000256" key="6">
    <source>
        <dbReference type="ARBA" id="ARBA00049753"/>
    </source>
</evidence>
<keyword evidence="8" id="KW-0762">Sugar transport</keyword>
<sequence>MKMNKTLLTLSLAAATLPSLSSAGEVEVLHWWTSGGEAKSVQELKAMLEEQGHSWKDFAVAGGGGESAMTVLKTRAVSGNPPSAAQIKGHDIQEWGGLGFLTNLDSVAQSGGWDQSVPSMVTDIMKFNGEYVAVPVNVHRVNWLWANPEVLQKAGVEVPKTLDDFFAAAEKIKAAGFIPLAHGGQPWQDATVFEAVALDVLGSDGYRKAFVDLDMDTLSGDKMVEVFTKFQKVHDYIDANSPGRDWNVATSMVINGEAAMQIMGDWAKGEFTAAGKVPGKDYICAPAPGTDGQFTHNVDSFAFFEIKDESNVAAQKALAATILDKKFQEVFNLNKGSIPVRTDMDMSAFDQCALDSMASFKATAKTGDLVPSMAHGMSTTSYAQGAIYDVVTNFFNDPKADPKEAAQKLAKAVKAAI</sequence>
<comment type="caution">
    <text evidence="8">The sequence shown here is derived from an EMBL/GenBank/DDBJ whole genome shotgun (WGS) entry which is preliminary data.</text>
</comment>
<comment type="subcellular location">
    <subcellularLocation>
        <location evidence="1">Periplasm</location>
    </subcellularLocation>
</comment>